<dbReference type="KEGG" id="ttq:NIES37_54140"/>
<dbReference type="InterPro" id="IPR003737">
    <property type="entry name" value="GlcNAc_PI_deacetylase-related"/>
</dbReference>
<dbReference type="Proteomes" id="UP000218785">
    <property type="component" value="Chromosome"/>
</dbReference>
<dbReference type="InterPro" id="IPR024078">
    <property type="entry name" value="LmbE-like_dom_sf"/>
</dbReference>
<dbReference type="Pfam" id="PF02585">
    <property type="entry name" value="PIG-L"/>
    <property type="match status" value="1"/>
</dbReference>
<dbReference type="EMBL" id="AP018248">
    <property type="protein sequence ID" value="BAZ01414.1"/>
    <property type="molecule type" value="Genomic_DNA"/>
</dbReference>
<proteinExistence type="predicted"/>
<name>A0A1Z4N6S6_9CYAN</name>
<dbReference type="SUPFAM" id="SSF102588">
    <property type="entry name" value="LmbE-like"/>
    <property type="match status" value="1"/>
</dbReference>
<evidence type="ECO:0000313" key="2">
    <source>
        <dbReference type="Proteomes" id="UP000218785"/>
    </source>
</evidence>
<dbReference type="Gene3D" id="3.40.50.10320">
    <property type="entry name" value="LmbE-like"/>
    <property type="match status" value="1"/>
</dbReference>
<sequence>MSIKIYLQRLQKLIPHTWLEQIQDIHSSLLFRWIVRKGSQPIAFTQKSAMVFSPHQDDETFGCGGMIALKREHNIPVIVAFLTDGQGAGTSEVNTPDKIIQIRKQEAVKALEILGVKSSEIHFLEKPDGTLPYLDEREREQTIIQVAALLKQYQPEEVYVPHRKDCHRDHEATYQLVKAAIAQAGITVDLLQYPIWLFWRAPLFILLKLQDIAAAYYLSIASVQDKKTQAISSYCSQIESLPRGFIQRFSSSHEIFFKSDS</sequence>
<keyword evidence="2" id="KW-1185">Reference proteome</keyword>
<gene>
    <name evidence="1" type="ORF">NIES37_54140</name>
</gene>
<dbReference type="AlphaFoldDB" id="A0A1Z4N6S6"/>
<reference evidence="1 2" key="1">
    <citation type="submission" date="2017-06" db="EMBL/GenBank/DDBJ databases">
        <title>Genome sequencing of cyanobaciteial culture collection at National Institute for Environmental Studies (NIES).</title>
        <authorList>
            <person name="Hirose Y."/>
            <person name="Shimura Y."/>
            <person name="Fujisawa T."/>
            <person name="Nakamura Y."/>
            <person name="Kawachi M."/>
        </authorList>
    </citation>
    <scope>NUCLEOTIDE SEQUENCE [LARGE SCALE GENOMIC DNA]</scope>
    <source>
        <strain evidence="1 2">NIES-37</strain>
    </source>
</reference>
<dbReference type="PANTHER" id="PTHR12993:SF29">
    <property type="entry name" value="BLR3841 PROTEIN"/>
    <property type="match status" value="1"/>
</dbReference>
<dbReference type="PANTHER" id="PTHR12993">
    <property type="entry name" value="N-ACETYLGLUCOSAMINYL-PHOSPHATIDYLINOSITOL DE-N-ACETYLASE-RELATED"/>
    <property type="match status" value="1"/>
</dbReference>
<organism evidence="1 2">
    <name type="scientific">Tolypothrix tenuis PCC 7101</name>
    <dbReference type="NCBI Taxonomy" id="231146"/>
    <lineage>
        <taxon>Bacteria</taxon>
        <taxon>Bacillati</taxon>
        <taxon>Cyanobacteriota</taxon>
        <taxon>Cyanophyceae</taxon>
        <taxon>Nostocales</taxon>
        <taxon>Tolypothrichaceae</taxon>
        <taxon>Tolypothrix</taxon>
    </lineage>
</organism>
<dbReference type="RefSeq" id="WP_096580966.1">
    <property type="nucleotide sequence ID" value="NZ_CAWNJS010000001.1"/>
</dbReference>
<accession>A0A1Z4N6S6</accession>
<protein>
    <submittedName>
        <fullName evidence="1">LmbE-like protein</fullName>
    </submittedName>
</protein>
<dbReference type="GO" id="GO:0016811">
    <property type="term" value="F:hydrolase activity, acting on carbon-nitrogen (but not peptide) bonds, in linear amides"/>
    <property type="evidence" value="ECO:0007669"/>
    <property type="project" value="TreeGrafter"/>
</dbReference>
<evidence type="ECO:0000313" key="1">
    <source>
        <dbReference type="EMBL" id="BAZ01414.1"/>
    </source>
</evidence>